<keyword evidence="1" id="KW-1133">Transmembrane helix</keyword>
<sequence>MNARSSKLPIIELTSIGVGILLFLIGAITGAWVIGVAGFGVTIIAVTSLILFLPVKLIDAQHQYFVWIASAVLIIFEIWYGVTQQGETEIFSPSLLAYVGGGALLTSLATYVRKRSH</sequence>
<dbReference type="Proteomes" id="UP000249432">
    <property type="component" value="Unassembled WGS sequence"/>
</dbReference>
<keyword evidence="1" id="KW-0812">Transmembrane</keyword>
<gene>
    <name evidence="2" type="ORF">DI525_00480</name>
</gene>
<feature type="transmembrane region" description="Helical" evidence="1">
    <location>
        <begin position="94"/>
        <end position="112"/>
    </location>
</feature>
<dbReference type="AlphaFoldDB" id="A0A2W5SVG7"/>
<evidence type="ECO:0000256" key="1">
    <source>
        <dbReference type="SAM" id="Phobius"/>
    </source>
</evidence>
<name>A0A2W5SVG7_9CORY</name>
<feature type="transmembrane region" description="Helical" evidence="1">
    <location>
        <begin position="7"/>
        <end position="25"/>
    </location>
</feature>
<reference evidence="2 3" key="1">
    <citation type="submission" date="2017-08" db="EMBL/GenBank/DDBJ databases">
        <title>Infants hospitalized years apart are colonized by the same room-sourced microbial strains.</title>
        <authorList>
            <person name="Brooks B."/>
            <person name="Olm M.R."/>
            <person name="Firek B.A."/>
            <person name="Baker R."/>
            <person name="Thomas B.C."/>
            <person name="Morowitz M.J."/>
            <person name="Banfield J.F."/>
        </authorList>
    </citation>
    <scope>NUCLEOTIDE SEQUENCE [LARGE SCALE GENOMIC DNA]</scope>
    <source>
        <strain evidence="2">S2_003_000_R1_3</strain>
    </source>
</reference>
<organism evidence="2 3">
    <name type="scientific">Corynebacterium kroppenstedtii</name>
    <dbReference type="NCBI Taxonomy" id="161879"/>
    <lineage>
        <taxon>Bacteria</taxon>
        <taxon>Bacillati</taxon>
        <taxon>Actinomycetota</taxon>
        <taxon>Actinomycetes</taxon>
        <taxon>Mycobacteriales</taxon>
        <taxon>Corynebacteriaceae</taxon>
        <taxon>Corynebacterium</taxon>
    </lineage>
</organism>
<keyword evidence="1" id="KW-0472">Membrane</keyword>
<evidence type="ECO:0000313" key="3">
    <source>
        <dbReference type="Proteomes" id="UP000249432"/>
    </source>
</evidence>
<accession>A0A2W5SVG7</accession>
<feature type="transmembrane region" description="Helical" evidence="1">
    <location>
        <begin position="31"/>
        <end position="52"/>
    </location>
</feature>
<comment type="caution">
    <text evidence="2">The sequence shown here is derived from an EMBL/GenBank/DDBJ whole genome shotgun (WGS) entry which is preliminary data.</text>
</comment>
<dbReference type="RefSeq" id="WP_303733852.1">
    <property type="nucleotide sequence ID" value="NZ_CAKZHK010000006.1"/>
</dbReference>
<protein>
    <submittedName>
        <fullName evidence="2">Uncharacterized protein</fullName>
    </submittedName>
</protein>
<proteinExistence type="predicted"/>
<evidence type="ECO:0000313" key="2">
    <source>
        <dbReference type="EMBL" id="PZR06792.1"/>
    </source>
</evidence>
<feature type="transmembrane region" description="Helical" evidence="1">
    <location>
        <begin position="64"/>
        <end position="82"/>
    </location>
</feature>
<dbReference type="EMBL" id="QFRA01000001">
    <property type="protein sequence ID" value="PZR06792.1"/>
    <property type="molecule type" value="Genomic_DNA"/>
</dbReference>